<dbReference type="PROSITE" id="PS50043">
    <property type="entry name" value="HTH_LUXR_2"/>
    <property type="match status" value="1"/>
</dbReference>
<name>A0ABP3GW71_9ALTE</name>
<evidence type="ECO:0000256" key="3">
    <source>
        <dbReference type="ARBA" id="ARBA00023163"/>
    </source>
</evidence>
<dbReference type="PRINTS" id="PR00038">
    <property type="entry name" value="HTHLUXR"/>
</dbReference>
<organism evidence="5 6">
    <name type="scientific">Bowmanella denitrificans</name>
    <dbReference type="NCBI Taxonomy" id="366582"/>
    <lineage>
        <taxon>Bacteria</taxon>
        <taxon>Pseudomonadati</taxon>
        <taxon>Pseudomonadota</taxon>
        <taxon>Gammaproteobacteria</taxon>
        <taxon>Alteromonadales</taxon>
        <taxon>Alteromonadaceae</taxon>
        <taxon>Bowmanella</taxon>
    </lineage>
</organism>
<dbReference type="SMART" id="SM00421">
    <property type="entry name" value="HTH_LUXR"/>
    <property type="match status" value="1"/>
</dbReference>
<keyword evidence="2" id="KW-0238">DNA-binding</keyword>
<protein>
    <recommendedName>
        <fullName evidence="4">HTH luxR-type domain-containing protein</fullName>
    </recommendedName>
</protein>
<reference evidence="6" key="1">
    <citation type="journal article" date="2019" name="Int. J. Syst. Evol. Microbiol.">
        <title>The Global Catalogue of Microorganisms (GCM) 10K type strain sequencing project: providing services to taxonomists for standard genome sequencing and annotation.</title>
        <authorList>
            <consortium name="The Broad Institute Genomics Platform"/>
            <consortium name="The Broad Institute Genome Sequencing Center for Infectious Disease"/>
            <person name="Wu L."/>
            <person name="Ma J."/>
        </authorList>
    </citation>
    <scope>NUCLEOTIDE SEQUENCE [LARGE SCALE GENOMIC DNA]</scope>
    <source>
        <strain evidence="6">JCM 13378</strain>
    </source>
</reference>
<dbReference type="CDD" id="cd06170">
    <property type="entry name" value="LuxR_C_like"/>
    <property type="match status" value="1"/>
</dbReference>
<dbReference type="InterPro" id="IPR000792">
    <property type="entry name" value="Tscrpt_reg_LuxR_C"/>
</dbReference>
<sequence>MLTECNPYIQALYKRAYYGDMQDFRLHLCQWLTYLLPFDYIDWHYHDKNNKSLGAVLSWRIEQIESLSSPTNPLAAHLPTFSSAPICQPVNSLMGQGVTLHQTPHQIDITIRRAESLASQRIKLLRNPQSAEFSGNDIQLLSLLVPHLVESLSCALFQRLDEAPALTALLDKHLHIIEATPSFTDLLKHHINANRIMLPINAAQQRLPIPELAHCLCVDTVGELYRVVIQANSGELLSQAEHNVLACITQGQTNKEIARTLNISASTVNNHLTSLYRKLGVHNRVQAIKAGYATRH</sequence>
<evidence type="ECO:0000256" key="2">
    <source>
        <dbReference type="ARBA" id="ARBA00023125"/>
    </source>
</evidence>
<dbReference type="EMBL" id="BAAAEI010000010">
    <property type="protein sequence ID" value="GAA0354967.1"/>
    <property type="molecule type" value="Genomic_DNA"/>
</dbReference>
<dbReference type="Pfam" id="PF00196">
    <property type="entry name" value="GerE"/>
    <property type="match status" value="1"/>
</dbReference>
<evidence type="ECO:0000259" key="4">
    <source>
        <dbReference type="PROSITE" id="PS50043"/>
    </source>
</evidence>
<dbReference type="SUPFAM" id="SSF46894">
    <property type="entry name" value="C-terminal effector domain of the bipartite response regulators"/>
    <property type="match status" value="1"/>
</dbReference>
<proteinExistence type="predicted"/>
<evidence type="ECO:0000313" key="6">
    <source>
        <dbReference type="Proteomes" id="UP001501757"/>
    </source>
</evidence>
<dbReference type="PANTHER" id="PTHR44688">
    <property type="entry name" value="DNA-BINDING TRANSCRIPTIONAL ACTIVATOR DEVR_DOSR"/>
    <property type="match status" value="1"/>
</dbReference>
<dbReference type="Gene3D" id="1.10.10.10">
    <property type="entry name" value="Winged helix-like DNA-binding domain superfamily/Winged helix DNA-binding domain"/>
    <property type="match status" value="1"/>
</dbReference>
<dbReference type="PROSITE" id="PS00622">
    <property type="entry name" value="HTH_LUXR_1"/>
    <property type="match status" value="1"/>
</dbReference>
<evidence type="ECO:0000313" key="5">
    <source>
        <dbReference type="EMBL" id="GAA0354967.1"/>
    </source>
</evidence>
<evidence type="ECO:0000256" key="1">
    <source>
        <dbReference type="ARBA" id="ARBA00023015"/>
    </source>
</evidence>
<feature type="domain" description="HTH luxR-type" evidence="4">
    <location>
        <begin position="230"/>
        <end position="295"/>
    </location>
</feature>
<keyword evidence="6" id="KW-1185">Reference proteome</keyword>
<keyword evidence="3" id="KW-0804">Transcription</keyword>
<dbReference type="PANTHER" id="PTHR44688:SF16">
    <property type="entry name" value="DNA-BINDING TRANSCRIPTIONAL ACTIVATOR DEVR_DOSR"/>
    <property type="match status" value="1"/>
</dbReference>
<dbReference type="Proteomes" id="UP001501757">
    <property type="component" value="Unassembled WGS sequence"/>
</dbReference>
<dbReference type="InterPro" id="IPR036388">
    <property type="entry name" value="WH-like_DNA-bd_sf"/>
</dbReference>
<keyword evidence="1" id="KW-0805">Transcription regulation</keyword>
<accession>A0ABP3GW71</accession>
<comment type="caution">
    <text evidence="5">The sequence shown here is derived from an EMBL/GenBank/DDBJ whole genome shotgun (WGS) entry which is preliminary data.</text>
</comment>
<dbReference type="RefSeq" id="WP_343844482.1">
    <property type="nucleotide sequence ID" value="NZ_BAAAEI010000010.1"/>
</dbReference>
<dbReference type="InterPro" id="IPR016032">
    <property type="entry name" value="Sig_transdc_resp-reg_C-effctor"/>
</dbReference>
<gene>
    <name evidence="5" type="ORF">GCM10009092_19030</name>
</gene>